<sequence length="75" mass="8243">MIQVNPGRPTTIRGRGGAWRGSGGSLSVQRPDPSDPTAFRGSWVCSEGPETIRRRSDKKTKQSDEKRQKTTSWGA</sequence>
<dbReference type="EMBL" id="VDEP01000471">
    <property type="protein sequence ID" value="KAA1075859.1"/>
    <property type="molecule type" value="Genomic_DNA"/>
</dbReference>
<evidence type="ECO:0000313" key="2">
    <source>
        <dbReference type="EMBL" id="KAA1075859.1"/>
    </source>
</evidence>
<reference evidence="2 3" key="1">
    <citation type="submission" date="2019-05" db="EMBL/GenBank/DDBJ databases">
        <title>Emergence of the Ug99 lineage of the wheat stem rust pathogen through somatic hybridization.</title>
        <authorList>
            <person name="Li F."/>
            <person name="Upadhyaya N.M."/>
            <person name="Sperschneider J."/>
            <person name="Matny O."/>
            <person name="Nguyen-Phuc H."/>
            <person name="Mago R."/>
            <person name="Raley C."/>
            <person name="Miller M.E."/>
            <person name="Silverstein K.A.T."/>
            <person name="Henningsen E."/>
            <person name="Hirsch C.D."/>
            <person name="Visser B."/>
            <person name="Pretorius Z.A."/>
            <person name="Steffenson B.J."/>
            <person name="Schwessinger B."/>
            <person name="Dodds P.N."/>
            <person name="Figueroa M."/>
        </authorList>
    </citation>
    <scope>NUCLEOTIDE SEQUENCE [LARGE SCALE GENOMIC DNA]</scope>
    <source>
        <strain evidence="2 3">Ug99</strain>
    </source>
</reference>
<gene>
    <name evidence="2" type="ORF">PGTUg99_023333</name>
</gene>
<comment type="caution">
    <text evidence="2">The sequence shown here is derived from an EMBL/GenBank/DDBJ whole genome shotgun (WGS) entry which is preliminary data.</text>
</comment>
<feature type="region of interest" description="Disordered" evidence="1">
    <location>
        <begin position="1"/>
        <end position="75"/>
    </location>
</feature>
<feature type="compositionally biased region" description="Basic and acidic residues" evidence="1">
    <location>
        <begin position="50"/>
        <end position="68"/>
    </location>
</feature>
<proteinExistence type="predicted"/>
<dbReference type="Proteomes" id="UP000325313">
    <property type="component" value="Unassembled WGS sequence"/>
</dbReference>
<evidence type="ECO:0000313" key="3">
    <source>
        <dbReference type="Proteomes" id="UP000325313"/>
    </source>
</evidence>
<feature type="compositionally biased region" description="Gly residues" evidence="1">
    <location>
        <begin position="14"/>
        <end position="24"/>
    </location>
</feature>
<evidence type="ECO:0000256" key="1">
    <source>
        <dbReference type="SAM" id="MobiDB-lite"/>
    </source>
</evidence>
<dbReference type="AlphaFoldDB" id="A0A5B0MI82"/>
<feature type="compositionally biased region" description="Low complexity" evidence="1">
    <location>
        <begin position="1"/>
        <end position="13"/>
    </location>
</feature>
<organism evidence="2 3">
    <name type="scientific">Puccinia graminis f. sp. tritici</name>
    <dbReference type="NCBI Taxonomy" id="56615"/>
    <lineage>
        <taxon>Eukaryota</taxon>
        <taxon>Fungi</taxon>
        <taxon>Dikarya</taxon>
        <taxon>Basidiomycota</taxon>
        <taxon>Pucciniomycotina</taxon>
        <taxon>Pucciniomycetes</taxon>
        <taxon>Pucciniales</taxon>
        <taxon>Pucciniaceae</taxon>
        <taxon>Puccinia</taxon>
    </lineage>
</organism>
<accession>A0A5B0MI82</accession>
<name>A0A5B0MI82_PUCGR</name>
<protein>
    <submittedName>
        <fullName evidence="2">Uncharacterized protein</fullName>
    </submittedName>
</protein>